<organism evidence="1 2">
    <name type="scientific">Pseudomonas aeruginosa</name>
    <dbReference type="NCBI Taxonomy" id="287"/>
    <lineage>
        <taxon>Bacteria</taxon>
        <taxon>Pseudomonadati</taxon>
        <taxon>Pseudomonadota</taxon>
        <taxon>Gammaproteobacteria</taxon>
        <taxon>Pseudomonadales</taxon>
        <taxon>Pseudomonadaceae</taxon>
        <taxon>Pseudomonas</taxon>
    </lineage>
</organism>
<reference evidence="2" key="1">
    <citation type="submission" date="2015-06" db="EMBL/GenBank/DDBJ databases">
        <authorList>
            <person name="Radhakrishnan Rajesh"/>
            <person name="Underwood Anthony"/>
            <person name="Al-Shahib Ali"/>
        </authorList>
    </citation>
    <scope>NUCLEOTIDE SEQUENCE [LARGE SCALE GENOMIC DNA]</scope>
    <source>
        <strain evidence="2">P19_London_7_VIM_2_05_10</strain>
    </source>
</reference>
<accession>A0A9P1RAD7</accession>
<comment type="caution">
    <text evidence="1">The sequence shown here is derived from an EMBL/GenBank/DDBJ whole genome shotgun (WGS) entry which is preliminary data.</text>
</comment>
<sequence>MSNKYTVTWSIDVEVDGDYKAAAQAVADRYFQANIAAGEHDSACSFVVTAEDNVPVDIDLADSLSDLDDDYGMAFP</sequence>
<dbReference type="RefSeq" id="WP_003149045.1">
    <property type="nucleotide sequence ID" value="NZ_CAADLS010000456.1"/>
</dbReference>
<dbReference type="Proteomes" id="UP000045039">
    <property type="component" value="Unassembled WGS sequence"/>
</dbReference>
<gene>
    <name evidence="1" type="ORF">PAERUG_P19_London_7_VIM_2_05_10_05620</name>
</gene>
<evidence type="ECO:0000313" key="2">
    <source>
        <dbReference type="Proteomes" id="UP000045039"/>
    </source>
</evidence>
<dbReference type="AlphaFoldDB" id="A0A9P1RAD7"/>
<proteinExistence type="predicted"/>
<protein>
    <submittedName>
        <fullName evidence="1">Uncharacterized protein</fullName>
    </submittedName>
</protein>
<dbReference type="EMBL" id="CVVU01000245">
    <property type="protein sequence ID" value="CRP80839.1"/>
    <property type="molecule type" value="Genomic_DNA"/>
</dbReference>
<evidence type="ECO:0000313" key="1">
    <source>
        <dbReference type="EMBL" id="CRP80839.1"/>
    </source>
</evidence>
<name>A0A9P1RAD7_PSEAI</name>